<dbReference type="EMBL" id="JADFTS010000003">
    <property type="protein sequence ID" value="KAF9617828.1"/>
    <property type="molecule type" value="Genomic_DNA"/>
</dbReference>
<comment type="caution">
    <text evidence="1">The sequence shown here is derived from an EMBL/GenBank/DDBJ whole genome shotgun (WGS) entry which is preliminary data.</text>
</comment>
<dbReference type="AlphaFoldDB" id="A0A835M321"/>
<evidence type="ECO:0000313" key="1">
    <source>
        <dbReference type="EMBL" id="KAF9617828.1"/>
    </source>
</evidence>
<gene>
    <name evidence="1" type="ORF">IFM89_039010</name>
</gene>
<accession>A0A835M321</accession>
<reference evidence="1 2" key="1">
    <citation type="submission" date="2020-10" db="EMBL/GenBank/DDBJ databases">
        <title>The Coptis chinensis genome and diversification of protoberbering-type alkaloids.</title>
        <authorList>
            <person name="Wang B."/>
            <person name="Shu S."/>
            <person name="Song C."/>
            <person name="Liu Y."/>
        </authorList>
    </citation>
    <scope>NUCLEOTIDE SEQUENCE [LARGE SCALE GENOMIC DNA]</scope>
    <source>
        <strain evidence="1">HL-2020</strain>
        <tissue evidence="1">Leaf</tissue>
    </source>
</reference>
<keyword evidence="2" id="KW-1185">Reference proteome</keyword>
<proteinExistence type="predicted"/>
<dbReference type="Proteomes" id="UP000631114">
    <property type="component" value="Unassembled WGS sequence"/>
</dbReference>
<sequence length="99" mass="10848">MSQIIEHIVLTDPSKINSTMNALNSLDGELHLTAEPIHTIPPISVTCYTAGTKAKINCGTILCTGAFKHSDPICDDRMVLNWVADLHDRLFLELGRSCV</sequence>
<evidence type="ECO:0000313" key="2">
    <source>
        <dbReference type="Proteomes" id="UP000631114"/>
    </source>
</evidence>
<protein>
    <submittedName>
        <fullName evidence="1">Uncharacterized protein</fullName>
    </submittedName>
</protein>
<organism evidence="1 2">
    <name type="scientific">Coptis chinensis</name>
    <dbReference type="NCBI Taxonomy" id="261450"/>
    <lineage>
        <taxon>Eukaryota</taxon>
        <taxon>Viridiplantae</taxon>
        <taxon>Streptophyta</taxon>
        <taxon>Embryophyta</taxon>
        <taxon>Tracheophyta</taxon>
        <taxon>Spermatophyta</taxon>
        <taxon>Magnoliopsida</taxon>
        <taxon>Ranunculales</taxon>
        <taxon>Ranunculaceae</taxon>
        <taxon>Coptidoideae</taxon>
        <taxon>Coptis</taxon>
    </lineage>
</organism>
<name>A0A835M321_9MAGN</name>
<dbReference type="OrthoDB" id="42919at2759"/>